<dbReference type="Pfam" id="PF23019">
    <property type="entry name" value="DUF7033"/>
    <property type="match status" value="1"/>
</dbReference>
<protein>
    <submittedName>
        <fullName evidence="2">Polysaccharide deacetylase family protein</fullName>
    </submittedName>
</protein>
<name>A0A937KD82_9BACT</name>
<gene>
    <name evidence="2" type="ORF">JMN32_18635</name>
</gene>
<reference evidence="2" key="1">
    <citation type="submission" date="2021-01" db="EMBL/GenBank/DDBJ databases">
        <title>Fulvivirga kasyanovii gen. nov., sp nov., a novel member of the phylum Bacteroidetes isolated from seawater in a mussel farm.</title>
        <authorList>
            <person name="Zhao L.-H."/>
            <person name="Wang Z.-J."/>
        </authorList>
    </citation>
    <scope>NUCLEOTIDE SEQUENCE</scope>
    <source>
        <strain evidence="2">29W222</strain>
    </source>
</reference>
<dbReference type="EMBL" id="JAEUGD010000061">
    <property type="protein sequence ID" value="MBL6448337.1"/>
    <property type="molecule type" value="Genomic_DNA"/>
</dbReference>
<evidence type="ECO:0000259" key="1">
    <source>
        <dbReference type="Pfam" id="PF23019"/>
    </source>
</evidence>
<comment type="caution">
    <text evidence="2">The sequence shown here is derived from an EMBL/GenBank/DDBJ whole genome shotgun (WGS) entry which is preliminary data.</text>
</comment>
<proteinExistence type="predicted"/>
<dbReference type="Proteomes" id="UP000614216">
    <property type="component" value="Unassembled WGS sequence"/>
</dbReference>
<organism evidence="2 3">
    <name type="scientific">Fulvivirga marina</name>
    <dbReference type="NCBI Taxonomy" id="2494733"/>
    <lineage>
        <taxon>Bacteria</taxon>
        <taxon>Pseudomonadati</taxon>
        <taxon>Bacteroidota</taxon>
        <taxon>Cytophagia</taxon>
        <taxon>Cytophagales</taxon>
        <taxon>Fulvivirgaceae</taxon>
        <taxon>Fulvivirga</taxon>
    </lineage>
</organism>
<dbReference type="InterPro" id="IPR054297">
    <property type="entry name" value="DUF7033"/>
</dbReference>
<sequence length="450" mass="53053">MLTVYTPEVFNAEKLYIFDILFSEYLGVDFDIKANISTHDYIIEINNSKIYIEDHFFSKCTEPDGYLTPELIPSKVEHYSNEHFDVKNLPVIYGIPNVETNENKIKCQIDFFASCFYMLTRWEEYVISHRDQHNRFEAQNSLAYKNDFLDRPIVNEYVVFFKKLLLHLAPKLTFKKWKFTCIPTHDIDHIQKWGNITSIRKKLAHDFITQKRPLVGLKNALNALLVKSNIKKDPYQTFSYITELSQQHNLTSHFYFLCGGTSVFDNNYNIEEAKPIIQYLLSQHQVVGFHPSYSSYKNNDQWHTEKCHLQEVAGLKVIEGRQHYLRFEAPTTWRTWEMEGMETDSTVGYSDIPGFRCGTCYPFSVFDFIERKKLNLRENPLILMETTLISYMKLSPEKANEIAKKLYFTVKKYNGNFTFLWHNSAIHTVEDKPYLHIYENIIKGFPKNGE</sequence>
<accession>A0A937KD82</accession>
<dbReference type="AlphaFoldDB" id="A0A937KD82"/>
<dbReference type="RefSeq" id="WP_202857877.1">
    <property type="nucleotide sequence ID" value="NZ_JAEUGD010000061.1"/>
</dbReference>
<evidence type="ECO:0000313" key="3">
    <source>
        <dbReference type="Proteomes" id="UP000614216"/>
    </source>
</evidence>
<keyword evidence="3" id="KW-1185">Reference proteome</keyword>
<dbReference type="CDD" id="cd10931">
    <property type="entry name" value="CE4_u7"/>
    <property type="match status" value="1"/>
</dbReference>
<feature type="domain" description="DUF7033" evidence="1">
    <location>
        <begin position="108"/>
        <end position="193"/>
    </location>
</feature>
<evidence type="ECO:0000313" key="2">
    <source>
        <dbReference type="EMBL" id="MBL6448337.1"/>
    </source>
</evidence>